<dbReference type="Gene3D" id="1.20.120.520">
    <property type="entry name" value="nmb1532 protein domain like"/>
    <property type="match status" value="1"/>
</dbReference>
<dbReference type="AlphaFoldDB" id="A0A5B8XXH8"/>
<evidence type="ECO:0000313" key="3">
    <source>
        <dbReference type="Proteomes" id="UP000321595"/>
    </source>
</evidence>
<reference evidence="2 3" key="1">
    <citation type="submission" date="2019-08" db="EMBL/GenBank/DDBJ databases">
        <authorList>
            <person name="Liang Q."/>
        </authorList>
    </citation>
    <scope>NUCLEOTIDE SEQUENCE [LARGE SCALE GENOMIC DNA]</scope>
    <source>
        <strain evidence="2 3">V1718</strain>
    </source>
</reference>
<gene>
    <name evidence="2" type="ORF">FRD01_23340</name>
</gene>
<organism evidence="2 3">
    <name type="scientific">Microvenator marinus</name>
    <dbReference type="NCBI Taxonomy" id="2600177"/>
    <lineage>
        <taxon>Bacteria</taxon>
        <taxon>Deltaproteobacteria</taxon>
        <taxon>Bradymonadales</taxon>
        <taxon>Microvenatoraceae</taxon>
        <taxon>Microvenator</taxon>
    </lineage>
</organism>
<dbReference type="Pfam" id="PF01814">
    <property type="entry name" value="Hemerythrin"/>
    <property type="match status" value="1"/>
</dbReference>
<dbReference type="KEGG" id="bbae:FRD01_23340"/>
<feature type="domain" description="Hemerythrin-like" evidence="1">
    <location>
        <begin position="10"/>
        <end position="132"/>
    </location>
</feature>
<protein>
    <submittedName>
        <fullName evidence="2">Hemerythrin domain-containing protein</fullName>
    </submittedName>
</protein>
<dbReference type="EMBL" id="CP042467">
    <property type="protein sequence ID" value="QED30114.1"/>
    <property type="molecule type" value="Genomic_DNA"/>
</dbReference>
<evidence type="ECO:0000259" key="1">
    <source>
        <dbReference type="Pfam" id="PF01814"/>
    </source>
</evidence>
<dbReference type="InterPro" id="IPR012312">
    <property type="entry name" value="Hemerythrin-like"/>
</dbReference>
<proteinExistence type="predicted"/>
<dbReference type="RefSeq" id="WP_146963514.1">
    <property type="nucleotide sequence ID" value="NZ_CP042467.1"/>
</dbReference>
<dbReference type="OrthoDB" id="10010275at2"/>
<keyword evidence="3" id="KW-1185">Reference proteome</keyword>
<evidence type="ECO:0000313" key="2">
    <source>
        <dbReference type="EMBL" id="QED30114.1"/>
    </source>
</evidence>
<dbReference type="Proteomes" id="UP000321595">
    <property type="component" value="Chromosome"/>
</dbReference>
<sequence>MSLPAEEKEHFVHGHSSLVRLLDEVEAHIDGLQGCQTPDFMIEELKPYWNAFKQELFEHIDEEENEMFPHLTGKNDRNLRALQKQHGDLKSRVDEITQFIQTYTHNEEHFKKFQWLIDDFRAAFKRHSADEREFILRSVGAP</sequence>
<accession>A0A5B8XXH8</accession>
<name>A0A5B8XXH8_9DELT</name>